<evidence type="ECO:0000256" key="1">
    <source>
        <dbReference type="ARBA" id="ARBA00004477"/>
    </source>
</evidence>
<keyword evidence="6 11" id="KW-0812">Transmembrane</keyword>
<dbReference type="PANTHER" id="PTHR22760:SF3">
    <property type="entry name" value="GPI MANNOSYLTRANSFERASE 4"/>
    <property type="match status" value="1"/>
</dbReference>
<keyword evidence="7 11" id="KW-0256">Endoplasmic reticulum</keyword>
<evidence type="ECO:0000256" key="5">
    <source>
        <dbReference type="ARBA" id="ARBA00022679"/>
    </source>
</evidence>
<keyword evidence="3" id="KW-0337">GPI-anchor biosynthesis</keyword>
<dbReference type="PANTHER" id="PTHR22760">
    <property type="entry name" value="GLYCOSYLTRANSFERASE"/>
    <property type="match status" value="1"/>
</dbReference>
<dbReference type="AlphaFoldDB" id="F6ZS16"/>
<keyword evidence="4 11" id="KW-0328">Glycosyltransferase</keyword>
<accession>F6ZS16</accession>
<dbReference type="InterPro" id="IPR005599">
    <property type="entry name" value="GPI_mannosylTrfase"/>
</dbReference>
<name>F6ZS16_MONDO</name>
<evidence type="ECO:0000256" key="10">
    <source>
        <dbReference type="ARBA" id="ARBA00038466"/>
    </source>
</evidence>
<dbReference type="STRING" id="13616.ENSMODP00000019850"/>
<comment type="subcellular location">
    <subcellularLocation>
        <location evidence="1 11">Endoplasmic reticulum membrane</location>
        <topology evidence="1 11">Multi-pass membrane protein</topology>
    </subcellularLocation>
</comment>
<reference evidence="12 13" key="1">
    <citation type="journal article" date="2007" name="Nature">
        <title>Genome of the marsupial Monodelphis domestica reveals innovation in non-coding sequences.</title>
        <authorList>
            <person name="Mikkelsen T.S."/>
            <person name="Wakefield M.J."/>
            <person name="Aken B."/>
            <person name="Amemiya C.T."/>
            <person name="Chang J.L."/>
            <person name="Duke S."/>
            <person name="Garber M."/>
            <person name="Gentles A.J."/>
            <person name="Goodstadt L."/>
            <person name="Heger A."/>
            <person name="Jurka J."/>
            <person name="Kamal M."/>
            <person name="Mauceli E."/>
            <person name="Searle S.M."/>
            <person name="Sharpe T."/>
            <person name="Baker M.L."/>
            <person name="Batzer M.A."/>
            <person name="Benos P.V."/>
            <person name="Belov K."/>
            <person name="Clamp M."/>
            <person name="Cook A."/>
            <person name="Cuff J."/>
            <person name="Das R."/>
            <person name="Davidow L."/>
            <person name="Deakin J.E."/>
            <person name="Fazzari M.J."/>
            <person name="Glass J.L."/>
            <person name="Grabherr M."/>
            <person name="Greally J.M."/>
            <person name="Gu W."/>
            <person name="Hore T.A."/>
            <person name="Huttley G.A."/>
            <person name="Kleber M."/>
            <person name="Jirtle R.L."/>
            <person name="Koina E."/>
            <person name="Lee J.T."/>
            <person name="Mahony S."/>
            <person name="Marra M.A."/>
            <person name="Miller R.D."/>
            <person name="Nicholls R.D."/>
            <person name="Oda M."/>
            <person name="Papenfuss A.T."/>
            <person name="Parra Z.E."/>
            <person name="Pollock D.D."/>
            <person name="Ray D.A."/>
            <person name="Schein J.E."/>
            <person name="Speed T.P."/>
            <person name="Thompson K."/>
            <person name="VandeBerg J.L."/>
            <person name="Wade C.M."/>
            <person name="Walker J.A."/>
            <person name="Waters P.D."/>
            <person name="Webber C."/>
            <person name="Weidman J.R."/>
            <person name="Xie X."/>
            <person name="Zody M.C."/>
            <person name="Baldwin J."/>
            <person name="Abdouelleil A."/>
            <person name="Abdulkadir J."/>
            <person name="Abebe A."/>
            <person name="Abera B."/>
            <person name="Abreu J."/>
            <person name="Acer S.C."/>
            <person name="Aftuck L."/>
            <person name="Alexander A."/>
            <person name="An P."/>
            <person name="Anderson E."/>
            <person name="Anderson S."/>
            <person name="Arachi H."/>
            <person name="Azer M."/>
            <person name="Bachantsang P."/>
            <person name="Barry A."/>
            <person name="Bayul T."/>
            <person name="Berlin A."/>
            <person name="Bessette D."/>
            <person name="Bloom T."/>
            <person name="Bloom T."/>
            <person name="Boguslavskiy L."/>
            <person name="Bonnet C."/>
            <person name="Boukhgalter B."/>
            <person name="Bourzgui I."/>
            <person name="Brown A."/>
            <person name="Cahill P."/>
            <person name="Channer S."/>
            <person name="Cheshatsang Y."/>
            <person name="Chuda L."/>
            <person name="Citroen M."/>
            <person name="Collymore A."/>
            <person name="Cooke P."/>
            <person name="Costello M."/>
            <person name="D'Aco K."/>
            <person name="Daza R."/>
            <person name="De Haan G."/>
            <person name="DeGray S."/>
            <person name="DeMaso C."/>
            <person name="Dhargay N."/>
            <person name="Dooley K."/>
            <person name="Dooley E."/>
            <person name="Doricent M."/>
            <person name="Dorje P."/>
            <person name="Dorjee K."/>
            <person name="Dupes A."/>
            <person name="Elong R."/>
            <person name="Falk J."/>
            <person name="Farina A."/>
            <person name="Faro S."/>
            <person name="Ferguson D."/>
            <person name="Fisher S."/>
            <person name="Foley C.D."/>
            <person name="Franke A."/>
            <person name="Friedrich D."/>
            <person name="Gadbois L."/>
            <person name="Gearin G."/>
            <person name="Gearin C.R."/>
            <person name="Giannoukos G."/>
            <person name="Goode T."/>
            <person name="Graham J."/>
            <person name="Grandbois E."/>
            <person name="Grewal S."/>
            <person name="Gyaltsen K."/>
            <person name="Hafez N."/>
            <person name="Hagos B."/>
            <person name="Hall J."/>
            <person name="Henson C."/>
            <person name="Hollinger A."/>
            <person name="Honan T."/>
            <person name="Huard M.D."/>
            <person name="Hughes L."/>
            <person name="Hurhula B."/>
            <person name="Husby M.E."/>
            <person name="Kamat A."/>
            <person name="Kanga B."/>
            <person name="Kashin S."/>
            <person name="Khazanovich D."/>
            <person name="Kisner P."/>
            <person name="Lance K."/>
            <person name="Lara M."/>
            <person name="Lee W."/>
            <person name="Lennon N."/>
            <person name="Letendre F."/>
            <person name="LeVine R."/>
            <person name="Lipovsky A."/>
            <person name="Liu X."/>
            <person name="Liu J."/>
            <person name="Liu S."/>
            <person name="Lokyitsang T."/>
            <person name="Lokyitsang Y."/>
            <person name="Lubonja R."/>
            <person name="Lui A."/>
            <person name="MacDonald P."/>
            <person name="Magnisalis V."/>
            <person name="Maru K."/>
            <person name="Matthews C."/>
            <person name="McCusker W."/>
            <person name="McDonough S."/>
            <person name="Mehta T."/>
            <person name="Meldrim J."/>
            <person name="Meneus L."/>
            <person name="Mihai O."/>
            <person name="Mihalev A."/>
            <person name="Mihova T."/>
            <person name="Mittelman R."/>
            <person name="Mlenga V."/>
            <person name="Montmayeur A."/>
            <person name="Mulrain L."/>
            <person name="Navidi A."/>
            <person name="Naylor J."/>
            <person name="Negash T."/>
            <person name="Nguyen T."/>
            <person name="Nguyen N."/>
            <person name="Nicol R."/>
            <person name="Norbu C."/>
            <person name="Norbu N."/>
            <person name="Novod N."/>
            <person name="O'Neill B."/>
            <person name="Osman S."/>
            <person name="Markiewicz E."/>
            <person name="Oyono O.L."/>
            <person name="Patti C."/>
            <person name="Phunkhang P."/>
            <person name="Pierre F."/>
            <person name="Priest M."/>
            <person name="Raghuraman S."/>
            <person name="Rege F."/>
            <person name="Reyes R."/>
            <person name="Rise C."/>
            <person name="Rogov P."/>
            <person name="Ross K."/>
            <person name="Ryan E."/>
            <person name="Settipalli S."/>
            <person name="Shea T."/>
            <person name="Sherpa N."/>
            <person name="Shi L."/>
            <person name="Shih D."/>
            <person name="Sparrow T."/>
            <person name="Spaulding J."/>
            <person name="Stalker J."/>
            <person name="Stange-Thomann N."/>
            <person name="Stavropoulos S."/>
            <person name="Stone C."/>
            <person name="Strader C."/>
            <person name="Tesfaye S."/>
            <person name="Thomson T."/>
            <person name="Thoulutsang Y."/>
            <person name="Thoulutsang D."/>
            <person name="Topham K."/>
            <person name="Topping I."/>
            <person name="Tsamla T."/>
            <person name="Vassiliev H."/>
            <person name="Vo A."/>
            <person name="Wangchuk T."/>
            <person name="Wangdi T."/>
            <person name="Weiand M."/>
            <person name="Wilkinson J."/>
            <person name="Wilson A."/>
            <person name="Yadav S."/>
            <person name="Young G."/>
            <person name="Yu Q."/>
            <person name="Zembek L."/>
            <person name="Zhong D."/>
            <person name="Zimmer A."/>
            <person name="Zwirko Z."/>
            <person name="Jaffe D.B."/>
            <person name="Alvarez P."/>
            <person name="Brockman W."/>
            <person name="Butler J."/>
            <person name="Chin C."/>
            <person name="Gnerre S."/>
            <person name="MacCallum I."/>
            <person name="Graves J.A."/>
            <person name="Ponting C.P."/>
            <person name="Breen M."/>
            <person name="Samollow P.B."/>
            <person name="Lander E.S."/>
            <person name="Lindblad-Toh K."/>
        </authorList>
    </citation>
    <scope>NUCLEOTIDE SEQUENCE [LARGE SCALE GENOMIC DNA]</scope>
</reference>
<keyword evidence="5" id="KW-0808">Transferase</keyword>
<dbReference type="GO" id="GO:0005789">
    <property type="term" value="C:endoplasmic reticulum membrane"/>
    <property type="evidence" value="ECO:0000318"/>
    <property type="project" value="GO_Central"/>
</dbReference>
<reference evidence="12" key="3">
    <citation type="submission" date="2025-09" db="UniProtKB">
        <authorList>
            <consortium name="Ensembl"/>
        </authorList>
    </citation>
    <scope>IDENTIFICATION</scope>
</reference>
<comment type="pathway">
    <text evidence="2">Glycolipid biosynthesis; glycosylphosphatidylinositol-anchor biosynthesis.</text>
</comment>
<protein>
    <recommendedName>
        <fullName evidence="11">Mannosyltransferase</fullName>
        <ecNumber evidence="11">2.4.1.-</ecNumber>
    </recommendedName>
</protein>
<dbReference type="GO" id="GO:0006506">
    <property type="term" value="P:GPI anchor biosynthetic process"/>
    <property type="evidence" value="ECO:0000318"/>
    <property type="project" value="GO_Central"/>
</dbReference>
<dbReference type="Pfam" id="PF03901">
    <property type="entry name" value="Glyco_transf_22"/>
    <property type="match status" value="1"/>
</dbReference>
<dbReference type="OMA" id="HGIHPRY"/>
<dbReference type="Ensembl" id="ENSMODT00000020205.3">
    <property type="protein sequence ID" value="ENSMODP00000019850.2"/>
    <property type="gene ID" value="ENSMODG00000015909.3"/>
</dbReference>
<reference evidence="12" key="2">
    <citation type="submission" date="2025-08" db="UniProtKB">
        <authorList>
            <consortium name="Ensembl"/>
        </authorList>
    </citation>
    <scope>IDENTIFICATION</scope>
</reference>
<feature type="transmembrane region" description="Helical" evidence="11">
    <location>
        <begin position="231"/>
        <end position="251"/>
    </location>
</feature>
<comment type="similarity">
    <text evidence="10">Belongs to the glycosyltransferase 22 family. PIGZ subfamily.</text>
</comment>
<organism evidence="12 13">
    <name type="scientific">Monodelphis domestica</name>
    <name type="common">Gray short-tailed opossum</name>
    <dbReference type="NCBI Taxonomy" id="13616"/>
    <lineage>
        <taxon>Eukaryota</taxon>
        <taxon>Metazoa</taxon>
        <taxon>Chordata</taxon>
        <taxon>Craniata</taxon>
        <taxon>Vertebrata</taxon>
        <taxon>Euteleostomi</taxon>
        <taxon>Mammalia</taxon>
        <taxon>Metatheria</taxon>
        <taxon>Didelphimorphia</taxon>
        <taxon>Didelphidae</taxon>
        <taxon>Monodelphis</taxon>
    </lineage>
</organism>
<feature type="transmembrane region" description="Helical" evidence="11">
    <location>
        <begin position="321"/>
        <end position="344"/>
    </location>
</feature>
<evidence type="ECO:0000256" key="9">
    <source>
        <dbReference type="ARBA" id="ARBA00023136"/>
    </source>
</evidence>
<keyword evidence="13" id="KW-1185">Reference proteome</keyword>
<sequence length="488" mass="54135">MGFLFFLISDSLGQEEVPALLVLPAPEGPAMWASRVLWGSLGFLRIAWCLLPQTGYLHPDEFFQSPEVMAEDVLGLEVYRPWEFLPSSPCRTVVFPLLTSGSVFWLLELLDQLDLWPGSVSSYTLLVGPRLVFTALSFALDWAVYRAAPLWGADPWHALVLLAGSYVTLVFYTRTLANAMEGLLFMWLLVLVSPGLGSDGADGKPSPRGGRHSWLLGALVAAGFFNRPTFLGFALLPLLFWSNGCTTVLALSMKPLVQSMLELLPGAMLVATMFVAVDTWYYCSRLGLGPHLVLTPAHFLSYNLDPQNLAQHGTHLRLTHLAVNGVLLFGILHLEAVMAAWRALKESFSLLAQRQTPWAHAWTILNRQNVLLLFYFVPLALLSLFSHQEPRFLVPLLGPLTLFSSQKGRGAAWWRAPAVTVFNVLGALFFGCLHQGGLVPCLSHLEHSIHSAAPKGQLSHFTLLFTHTYMPPRYLLYLRGQEPRRGGH</sequence>
<dbReference type="HOGENOM" id="CLU_022957_1_1_1"/>
<evidence type="ECO:0000256" key="11">
    <source>
        <dbReference type="RuleBase" id="RU363075"/>
    </source>
</evidence>
<dbReference type="InParanoid" id="F6ZS16"/>
<proteinExistence type="inferred from homology"/>
<evidence type="ECO:0000256" key="3">
    <source>
        <dbReference type="ARBA" id="ARBA00022502"/>
    </source>
</evidence>
<dbReference type="GeneTree" id="ENSGT00950000183090"/>
<dbReference type="FunCoup" id="F6ZS16">
    <property type="interactions" value="408"/>
</dbReference>
<evidence type="ECO:0000256" key="8">
    <source>
        <dbReference type="ARBA" id="ARBA00022989"/>
    </source>
</evidence>
<evidence type="ECO:0000313" key="12">
    <source>
        <dbReference type="Ensembl" id="ENSMODP00000019850.2"/>
    </source>
</evidence>
<evidence type="ECO:0000256" key="6">
    <source>
        <dbReference type="ARBA" id="ARBA00022692"/>
    </source>
</evidence>
<keyword evidence="8 11" id="KW-1133">Transmembrane helix</keyword>
<feature type="transmembrane region" description="Helical" evidence="11">
    <location>
        <begin position="412"/>
        <end position="433"/>
    </location>
</feature>
<evidence type="ECO:0000256" key="2">
    <source>
        <dbReference type="ARBA" id="ARBA00004687"/>
    </source>
</evidence>
<dbReference type="EC" id="2.4.1.-" evidence="11"/>
<keyword evidence="9 11" id="KW-0472">Membrane</keyword>
<dbReference type="GO" id="GO:0000026">
    <property type="term" value="F:alpha-1,2-mannosyltransferase activity"/>
    <property type="evidence" value="ECO:0000318"/>
    <property type="project" value="GO_Central"/>
</dbReference>
<feature type="transmembrane region" description="Helical" evidence="11">
    <location>
        <begin position="263"/>
        <end position="282"/>
    </location>
</feature>
<dbReference type="Proteomes" id="UP000002280">
    <property type="component" value="Chromosome 7"/>
</dbReference>
<feature type="transmembrane region" description="Helical" evidence="11">
    <location>
        <begin position="370"/>
        <end position="387"/>
    </location>
</feature>
<evidence type="ECO:0000313" key="13">
    <source>
        <dbReference type="Proteomes" id="UP000002280"/>
    </source>
</evidence>
<evidence type="ECO:0000256" key="4">
    <source>
        <dbReference type="ARBA" id="ARBA00022676"/>
    </source>
</evidence>
<evidence type="ECO:0000256" key="7">
    <source>
        <dbReference type="ARBA" id="ARBA00022824"/>
    </source>
</evidence>
<dbReference type="eggNOG" id="KOG4123">
    <property type="taxonomic scope" value="Eukaryota"/>
</dbReference>
<dbReference type="Bgee" id="ENSMODG00000015909">
    <property type="expression patterns" value="Expressed in cerebellum and 16 other cell types or tissues"/>
</dbReference>